<dbReference type="VEuPathDB" id="FungiDB:PITG_06625"/>
<evidence type="ECO:0000259" key="1">
    <source>
        <dbReference type="Pfam" id="PF21056"/>
    </source>
</evidence>
<evidence type="ECO:0000313" key="3">
    <source>
        <dbReference type="Proteomes" id="UP000006643"/>
    </source>
</evidence>
<organism evidence="2 3">
    <name type="scientific">Phytophthora infestans (strain T30-4)</name>
    <name type="common">Potato late blight agent</name>
    <dbReference type="NCBI Taxonomy" id="403677"/>
    <lineage>
        <taxon>Eukaryota</taxon>
        <taxon>Sar</taxon>
        <taxon>Stramenopiles</taxon>
        <taxon>Oomycota</taxon>
        <taxon>Peronosporomycetes</taxon>
        <taxon>Peronosporales</taxon>
        <taxon>Peronosporaceae</taxon>
        <taxon>Phytophthora</taxon>
    </lineage>
</organism>
<dbReference type="GeneID" id="9471970"/>
<reference evidence="3" key="1">
    <citation type="journal article" date="2009" name="Nature">
        <title>Genome sequence and analysis of the Irish potato famine pathogen Phytophthora infestans.</title>
        <authorList>
            <consortium name="The Broad Institute Genome Sequencing Platform"/>
            <person name="Haas B.J."/>
            <person name="Kamoun S."/>
            <person name="Zody M.C."/>
            <person name="Jiang R.H."/>
            <person name="Handsaker R.E."/>
            <person name="Cano L.M."/>
            <person name="Grabherr M."/>
            <person name="Kodira C.D."/>
            <person name="Raffaele S."/>
            <person name="Torto-Alalibo T."/>
            <person name="Bozkurt T.O."/>
            <person name="Ah-Fong A.M."/>
            <person name="Alvarado L."/>
            <person name="Anderson V.L."/>
            <person name="Armstrong M.R."/>
            <person name="Avrova A."/>
            <person name="Baxter L."/>
            <person name="Beynon J."/>
            <person name="Boevink P.C."/>
            <person name="Bollmann S.R."/>
            <person name="Bos J.I."/>
            <person name="Bulone V."/>
            <person name="Cai G."/>
            <person name="Cakir C."/>
            <person name="Carrington J.C."/>
            <person name="Chawner M."/>
            <person name="Conti L."/>
            <person name="Costanzo S."/>
            <person name="Ewan R."/>
            <person name="Fahlgren N."/>
            <person name="Fischbach M.A."/>
            <person name="Fugelstad J."/>
            <person name="Gilroy E.M."/>
            <person name="Gnerre S."/>
            <person name="Green P.J."/>
            <person name="Grenville-Briggs L.J."/>
            <person name="Griffith J."/>
            <person name="Grunwald N.J."/>
            <person name="Horn K."/>
            <person name="Horner N.R."/>
            <person name="Hu C.H."/>
            <person name="Huitema E."/>
            <person name="Jeong D.H."/>
            <person name="Jones A.M."/>
            <person name="Jones J.D."/>
            <person name="Jones R.W."/>
            <person name="Karlsson E.K."/>
            <person name="Kunjeti S.G."/>
            <person name="Lamour K."/>
            <person name="Liu Z."/>
            <person name="Ma L."/>
            <person name="Maclean D."/>
            <person name="Chibucos M.C."/>
            <person name="McDonald H."/>
            <person name="McWalters J."/>
            <person name="Meijer H.J."/>
            <person name="Morgan W."/>
            <person name="Morris P.F."/>
            <person name="Munro C.A."/>
            <person name="O'Neill K."/>
            <person name="Ospina-Giraldo M."/>
            <person name="Pinzon A."/>
            <person name="Pritchard L."/>
            <person name="Ramsahoye B."/>
            <person name="Ren Q."/>
            <person name="Restrepo S."/>
            <person name="Roy S."/>
            <person name="Sadanandom A."/>
            <person name="Savidor A."/>
            <person name="Schornack S."/>
            <person name="Schwartz D.C."/>
            <person name="Schumann U.D."/>
            <person name="Schwessinger B."/>
            <person name="Seyer L."/>
            <person name="Sharpe T."/>
            <person name="Silvar C."/>
            <person name="Song J."/>
            <person name="Studholme D.J."/>
            <person name="Sykes S."/>
            <person name="Thines M."/>
            <person name="van de Vondervoort P.J."/>
            <person name="Phuntumart V."/>
            <person name="Wawra S."/>
            <person name="Weide R."/>
            <person name="Win J."/>
            <person name="Young C."/>
            <person name="Zhou S."/>
            <person name="Fry W."/>
            <person name="Meyers B.C."/>
            <person name="van West P."/>
            <person name="Ristaino J."/>
            <person name="Govers F."/>
            <person name="Birch P.R."/>
            <person name="Whisson S.C."/>
            <person name="Judelson H.S."/>
            <person name="Nusbaum C."/>
        </authorList>
    </citation>
    <scope>NUCLEOTIDE SEQUENCE [LARGE SCALE GENOMIC DNA]</scope>
    <source>
        <strain evidence="3">T30-4</strain>
    </source>
</reference>
<dbReference type="KEGG" id="pif:PITG_06625"/>
<feature type="domain" description="ZSWIM1/3 RNaseH-like" evidence="1">
    <location>
        <begin position="87"/>
        <end position="128"/>
    </location>
</feature>
<evidence type="ECO:0000313" key="2">
    <source>
        <dbReference type="EMBL" id="EEY70060.1"/>
    </source>
</evidence>
<dbReference type="PANTHER" id="PTHR31569">
    <property type="entry name" value="SWIM-TYPE DOMAIN-CONTAINING PROTEIN"/>
    <property type="match status" value="1"/>
</dbReference>
<dbReference type="Pfam" id="PF21056">
    <property type="entry name" value="ZSWIM1-3_RNaseH-like"/>
    <property type="match status" value="1"/>
</dbReference>
<keyword evidence="3" id="KW-1185">Reference proteome</keyword>
<accession>D0N5A2</accession>
<gene>
    <name evidence="2" type="ORF">PITG_06625</name>
</gene>
<sequence>MWKTRRGYATWKSWEVAFAEYCCTQRVYYRARTSKDVDEYNWATQFHKYRCKQSVFQKRRGVGKNNATVNFTGCPGFDLELMNVASAEAFEFFKSKNASRMIIRTVITDKDFVEWSVLEDCFPHAKVLLCQFHAITYWKKMVQSGLGLQT</sequence>
<dbReference type="InParanoid" id="D0N5A2"/>
<dbReference type="EMBL" id="DS028125">
    <property type="protein sequence ID" value="EEY70060.1"/>
    <property type="molecule type" value="Genomic_DNA"/>
</dbReference>
<proteinExistence type="predicted"/>
<dbReference type="InterPro" id="IPR048324">
    <property type="entry name" value="ZSWIM1-3_RNaseH-like"/>
</dbReference>
<dbReference type="InterPro" id="IPR052579">
    <property type="entry name" value="Zinc_finger_SWIM"/>
</dbReference>
<dbReference type="PANTHER" id="PTHR31569:SF4">
    <property type="entry name" value="SWIM-TYPE DOMAIN-CONTAINING PROTEIN"/>
    <property type="match status" value="1"/>
</dbReference>
<dbReference type="HOGENOM" id="CLU_1744103_0_0_1"/>
<dbReference type="RefSeq" id="XP_002998707.1">
    <property type="nucleotide sequence ID" value="XM_002998661.1"/>
</dbReference>
<dbReference type="OrthoDB" id="125500at2759"/>
<protein>
    <recommendedName>
        <fullName evidence="1">ZSWIM1/3 RNaseH-like domain-containing protein</fullName>
    </recommendedName>
</protein>
<dbReference type="AlphaFoldDB" id="D0N5A2"/>
<dbReference type="Proteomes" id="UP000006643">
    <property type="component" value="Unassembled WGS sequence"/>
</dbReference>
<name>D0N5A2_PHYIT</name>